<evidence type="ECO:0000313" key="2">
    <source>
        <dbReference type="Proteomes" id="UP000029120"/>
    </source>
</evidence>
<dbReference type="OrthoDB" id="418757at2759"/>
<dbReference type="PANTHER" id="PTHR11439">
    <property type="entry name" value="GAG-POL-RELATED RETROTRANSPOSON"/>
    <property type="match status" value="1"/>
</dbReference>
<gene>
    <name evidence="1" type="ORF">AALP_AAs44667U000300</name>
</gene>
<keyword evidence="2" id="KW-1185">Reference proteome</keyword>
<reference evidence="2" key="1">
    <citation type="journal article" date="2015" name="Nat. Plants">
        <title>Genome expansion of Arabis alpina linked with retrotransposition and reduced symmetric DNA methylation.</title>
        <authorList>
            <person name="Willing E.M."/>
            <person name="Rawat V."/>
            <person name="Mandakova T."/>
            <person name="Maumus F."/>
            <person name="James G.V."/>
            <person name="Nordstroem K.J."/>
            <person name="Becker C."/>
            <person name="Warthmann N."/>
            <person name="Chica C."/>
            <person name="Szarzynska B."/>
            <person name="Zytnicki M."/>
            <person name="Albani M.C."/>
            <person name="Kiefer C."/>
            <person name="Bergonzi S."/>
            <person name="Castaings L."/>
            <person name="Mateos J.L."/>
            <person name="Berns M.C."/>
            <person name="Bujdoso N."/>
            <person name="Piofczyk T."/>
            <person name="de Lorenzo L."/>
            <person name="Barrero-Sicilia C."/>
            <person name="Mateos I."/>
            <person name="Piednoel M."/>
            <person name="Hagmann J."/>
            <person name="Chen-Min-Tao R."/>
            <person name="Iglesias-Fernandez R."/>
            <person name="Schuster S.C."/>
            <person name="Alonso-Blanco C."/>
            <person name="Roudier F."/>
            <person name="Carbonero P."/>
            <person name="Paz-Ares J."/>
            <person name="Davis S.J."/>
            <person name="Pecinka A."/>
            <person name="Quesneville H."/>
            <person name="Colot V."/>
            <person name="Lysak M.A."/>
            <person name="Weigel D."/>
            <person name="Coupland G."/>
            <person name="Schneeberger K."/>
        </authorList>
    </citation>
    <scope>NUCLEOTIDE SEQUENCE [LARGE SCALE GENOMIC DNA]</scope>
    <source>
        <strain evidence="2">cv. Pajares</strain>
    </source>
</reference>
<dbReference type="eggNOG" id="KOG0017">
    <property type="taxonomic scope" value="Eukaryota"/>
</dbReference>
<name>A0A087G014_ARAAL</name>
<dbReference type="CDD" id="cd09272">
    <property type="entry name" value="RNase_HI_RT_Ty1"/>
    <property type="match status" value="1"/>
</dbReference>
<dbReference type="AlphaFoldDB" id="A0A087G014"/>
<evidence type="ECO:0000313" key="1">
    <source>
        <dbReference type="EMBL" id="KFK23216.1"/>
    </source>
</evidence>
<evidence type="ECO:0008006" key="3">
    <source>
        <dbReference type="Google" id="ProtNLM"/>
    </source>
</evidence>
<dbReference type="PANTHER" id="PTHR11439:SF491">
    <property type="entry name" value="INTEGRASE CATALYTIC DOMAIN-CONTAINING PROTEIN"/>
    <property type="match status" value="1"/>
</dbReference>
<sequence>MAQVPYASAVRCLMYAIVCTTPDLAQAVSQVSKYMSNPGRDHWNAVKWILRYLKGTTEYGLRFGDQKCVAVLGYVDSDYAGDLDNRRSTIGYVFTPAAGPVSWRSVLQDVVAMSTTEAEYMAMGETAKEALWIQGLVVKLSVEQGGVLLTMIARVQCIWQIIKCIVQGRSTFSKHVDQASHCGEVQALLGFAPCFPVLEEDEVPQEMNKGFEGEGEGAGDFASR</sequence>
<accession>A0A087G014</accession>
<organism evidence="1 2">
    <name type="scientific">Arabis alpina</name>
    <name type="common">Alpine rock-cress</name>
    <dbReference type="NCBI Taxonomy" id="50452"/>
    <lineage>
        <taxon>Eukaryota</taxon>
        <taxon>Viridiplantae</taxon>
        <taxon>Streptophyta</taxon>
        <taxon>Embryophyta</taxon>
        <taxon>Tracheophyta</taxon>
        <taxon>Spermatophyta</taxon>
        <taxon>Magnoliopsida</taxon>
        <taxon>eudicotyledons</taxon>
        <taxon>Gunneridae</taxon>
        <taxon>Pentapetalae</taxon>
        <taxon>rosids</taxon>
        <taxon>malvids</taxon>
        <taxon>Brassicales</taxon>
        <taxon>Brassicaceae</taxon>
        <taxon>Arabideae</taxon>
        <taxon>Arabis</taxon>
    </lineage>
</organism>
<dbReference type="EMBL" id="KL981304">
    <property type="protein sequence ID" value="KFK23216.1"/>
    <property type="molecule type" value="Genomic_DNA"/>
</dbReference>
<proteinExistence type="predicted"/>
<dbReference type="Proteomes" id="UP000029120">
    <property type="component" value="Unassembled WGS sequence"/>
</dbReference>
<protein>
    <recommendedName>
        <fullName evidence="3">Reverse transcriptase Ty1/copia-type domain-containing protein</fullName>
    </recommendedName>
</protein>
<dbReference type="Gramene" id="KFK23216">
    <property type="protein sequence ID" value="KFK23216"/>
    <property type="gene ID" value="AALP_AAs44667U000300"/>
</dbReference>